<keyword evidence="1" id="KW-0472">Membrane</keyword>
<dbReference type="PANTHER" id="PTHR31272:SF9">
    <property type="entry name" value="BLL1027 PROTEIN"/>
    <property type="match status" value="1"/>
</dbReference>
<evidence type="ECO:0000259" key="2">
    <source>
        <dbReference type="Pfam" id="PF13386"/>
    </source>
</evidence>
<proteinExistence type="predicted"/>
<dbReference type="Pfam" id="PF13386">
    <property type="entry name" value="DsbD_2"/>
    <property type="match status" value="1"/>
</dbReference>
<evidence type="ECO:0000256" key="1">
    <source>
        <dbReference type="SAM" id="Phobius"/>
    </source>
</evidence>
<dbReference type="PANTHER" id="PTHR31272">
    <property type="entry name" value="CYTOCHROME C-TYPE BIOGENESIS PROTEIN HI_1454-RELATED"/>
    <property type="match status" value="1"/>
</dbReference>
<evidence type="ECO:0000313" key="3">
    <source>
        <dbReference type="EMBL" id="MBC3907320.1"/>
    </source>
</evidence>
<reference evidence="3 4" key="1">
    <citation type="submission" date="2020-08" db="EMBL/GenBank/DDBJ databases">
        <title>Novel species isolated from subtropical streams in China.</title>
        <authorList>
            <person name="Lu H."/>
        </authorList>
    </citation>
    <scope>NUCLEOTIDE SEQUENCE [LARGE SCALE GENOMIC DNA]</scope>
    <source>
        <strain evidence="3 4">NL8W</strain>
    </source>
</reference>
<accession>A0ABR6Z6C2</accession>
<feature type="transmembrane region" description="Helical" evidence="1">
    <location>
        <begin position="42"/>
        <end position="64"/>
    </location>
</feature>
<sequence length="238" mass="24991">MITFLFSLLAGALSTLSPCVLPLVPIIMSSALQTNRWAPLALLSGVVVSYTTMGTLLAVFGSGLGIDARHVKTASAILMLLLGAMFLLPVLQQAFIKLTTPFTNTANTRLSSFRADSVLTQGLLGMMLGVVWTPCIGPTLGAAITMAAGGNNYWHTLLTMLVFGIGAALPMGVLAYGSRATISNTKKTMAVAGRRGKKMMGLALLLVGGLIITGSDKSLETLLTSHMPSMLQDLTTRF</sequence>
<keyword evidence="1" id="KW-1133">Transmembrane helix</keyword>
<feature type="transmembrane region" description="Helical" evidence="1">
    <location>
        <begin position="199"/>
        <end position="215"/>
    </location>
</feature>
<feature type="domain" description="Urease accessory protein UreH-like transmembrane" evidence="2">
    <location>
        <begin position="9"/>
        <end position="208"/>
    </location>
</feature>
<evidence type="ECO:0000313" key="4">
    <source>
        <dbReference type="Proteomes" id="UP000646911"/>
    </source>
</evidence>
<name>A0ABR6Z6C2_9BURK</name>
<dbReference type="EMBL" id="JACOFX010000002">
    <property type="protein sequence ID" value="MBC3907320.1"/>
    <property type="molecule type" value="Genomic_DNA"/>
</dbReference>
<comment type="caution">
    <text evidence="3">The sequence shown here is derived from an EMBL/GenBank/DDBJ whole genome shotgun (WGS) entry which is preliminary data.</text>
</comment>
<protein>
    <submittedName>
        <fullName evidence="3">Cytochrome c biogenesis protein CcdA</fullName>
    </submittedName>
</protein>
<gene>
    <name evidence="3" type="ORF">H8L47_07075</name>
</gene>
<feature type="transmembrane region" description="Helical" evidence="1">
    <location>
        <begin position="153"/>
        <end position="178"/>
    </location>
</feature>
<dbReference type="RefSeq" id="WP_186952721.1">
    <property type="nucleotide sequence ID" value="NZ_JACOFX010000002.1"/>
</dbReference>
<dbReference type="InterPro" id="IPR051790">
    <property type="entry name" value="Cytochrome_c-biogenesis_DsbD"/>
</dbReference>
<feature type="transmembrane region" description="Helical" evidence="1">
    <location>
        <begin position="76"/>
        <end position="96"/>
    </location>
</feature>
<dbReference type="Proteomes" id="UP000646911">
    <property type="component" value="Unassembled WGS sequence"/>
</dbReference>
<keyword evidence="1" id="KW-0812">Transmembrane</keyword>
<organism evidence="3 4">
    <name type="scientific">Undibacterium umbellatum</name>
    <dbReference type="NCBI Taxonomy" id="2762300"/>
    <lineage>
        <taxon>Bacteria</taxon>
        <taxon>Pseudomonadati</taxon>
        <taxon>Pseudomonadota</taxon>
        <taxon>Betaproteobacteria</taxon>
        <taxon>Burkholderiales</taxon>
        <taxon>Oxalobacteraceae</taxon>
        <taxon>Undibacterium</taxon>
    </lineage>
</organism>
<dbReference type="InterPro" id="IPR039447">
    <property type="entry name" value="UreH-like_TM_dom"/>
</dbReference>
<keyword evidence="4" id="KW-1185">Reference proteome</keyword>